<feature type="chain" id="PRO_5039453988" evidence="5">
    <location>
        <begin position="29"/>
        <end position="354"/>
    </location>
</feature>
<dbReference type="PROSITE" id="PS50983">
    <property type="entry name" value="FE_B12_PBP"/>
    <property type="match status" value="1"/>
</dbReference>
<dbReference type="PROSITE" id="PS51257">
    <property type="entry name" value="PROKAR_LIPOPROTEIN"/>
    <property type="match status" value="1"/>
</dbReference>
<dbReference type="PANTHER" id="PTHR30532">
    <property type="entry name" value="IRON III DICITRATE-BINDING PERIPLASMIC PROTEIN"/>
    <property type="match status" value="1"/>
</dbReference>
<proteinExistence type="inferred from homology"/>
<dbReference type="EMBL" id="VNIQ01000001">
    <property type="protein sequence ID" value="TYQ08595.1"/>
    <property type="molecule type" value="Genomic_DNA"/>
</dbReference>
<evidence type="ECO:0000256" key="3">
    <source>
        <dbReference type="ARBA" id="ARBA00022448"/>
    </source>
</evidence>
<dbReference type="AlphaFoldDB" id="A0A652YY18"/>
<feature type="signal peptide" evidence="5">
    <location>
        <begin position="1"/>
        <end position="28"/>
    </location>
</feature>
<dbReference type="InterPro" id="IPR002491">
    <property type="entry name" value="ABC_transptr_periplasmic_BD"/>
</dbReference>
<evidence type="ECO:0000256" key="2">
    <source>
        <dbReference type="ARBA" id="ARBA00008814"/>
    </source>
</evidence>
<evidence type="ECO:0000256" key="4">
    <source>
        <dbReference type="ARBA" id="ARBA00022729"/>
    </source>
</evidence>
<comment type="similarity">
    <text evidence="2">Belongs to the bacterial solute-binding protein 8 family.</text>
</comment>
<evidence type="ECO:0000313" key="6">
    <source>
        <dbReference type="EMBL" id="TYQ08595.1"/>
    </source>
</evidence>
<dbReference type="SUPFAM" id="SSF53807">
    <property type="entry name" value="Helical backbone' metal receptor"/>
    <property type="match status" value="1"/>
</dbReference>
<dbReference type="Gene3D" id="3.40.50.1980">
    <property type="entry name" value="Nitrogenase molybdenum iron protein domain"/>
    <property type="match status" value="2"/>
</dbReference>
<dbReference type="PANTHER" id="PTHR30532:SF25">
    <property type="entry name" value="IRON(III) DICITRATE-BINDING PERIPLASMIC PROTEIN"/>
    <property type="match status" value="1"/>
</dbReference>
<evidence type="ECO:0000256" key="1">
    <source>
        <dbReference type="ARBA" id="ARBA00004196"/>
    </source>
</evidence>
<sequence>MTVLSRTTLRRVSILGIAATLLVLSGCSSDTSDDIASSIVRTTTSIAGAGVMGLARDTASACPTPTAADAGAGPTVTRQVAHTAGTAEVPSDPARIVVLDSASMDAVCALGLWERVVGAATGVDSPQPSYLGFGISEIPSVGPVSAPDVAAIKAAAPDLILGSSPASADLYGQLTGIAPTVFAGSDPVYWKSQFALAGQALGRSAAAAAALDDYQRDARELGESLNSAQTQASVVRFDSDSLNIEGPASFSGQILSDVGVRRPPAQRLTDTVTAEVPADDLSAAEGDLIYVLFDGPNGLKFGTEVMKSDQWHDLGAPSGNRVFAAEDEIWNGNGMTAAHAVLDDLQHTLNGYAS</sequence>
<comment type="subcellular location">
    <subcellularLocation>
        <location evidence="1">Cell envelope</location>
    </subcellularLocation>
</comment>
<evidence type="ECO:0000256" key="5">
    <source>
        <dbReference type="SAM" id="SignalP"/>
    </source>
</evidence>
<dbReference type="GO" id="GO:1901678">
    <property type="term" value="P:iron coordination entity transport"/>
    <property type="evidence" value="ECO:0007669"/>
    <property type="project" value="UniProtKB-ARBA"/>
</dbReference>
<comment type="caution">
    <text evidence="6">The sequence shown here is derived from an EMBL/GenBank/DDBJ whole genome shotgun (WGS) entry which is preliminary data.</text>
</comment>
<dbReference type="GO" id="GO:0030288">
    <property type="term" value="C:outer membrane-bounded periplasmic space"/>
    <property type="evidence" value="ECO:0007669"/>
    <property type="project" value="TreeGrafter"/>
</dbReference>
<gene>
    <name evidence="6" type="ORF">FNL38_101970</name>
</gene>
<reference evidence="6" key="1">
    <citation type="submission" date="2019-07" db="EMBL/GenBank/DDBJ databases">
        <title>Genomic Encyclopedia of Type Strains, Phase IV (KMG-IV): sequencing the most valuable type-strain genomes for metagenomic binning, comparative biology and taxonomic classification.</title>
        <authorList>
            <person name="Goeker M."/>
        </authorList>
    </citation>
    <scope>NUCLEOTIDE SEQUENCE</scope>
    <source>
        <strain evidence="6">DSM 44596</strain>
    </source>
</reference>
<keyword evidence="3" id="KW-0813">Transport</keyword>
<dbReference type="InterPro" id="IPR051313">
    <property type="entry name" value="Bact_iron-sidero_bind"/>
</dbReference>
<name>A0A652YY18_NOCGL</name>
<accession>A0A652YY18</accession>
<organism evidence="6">
    <name type="scientific">Nocardia globerula</name>
    <dbReference type="NCBI Taxonomy" id="1818"/>
    <lineage>
        <taxon>Bacteria</taxon>
        <taxon>Bacillati</taxon>
        <taxon>Actinomycetota</taxon>
        <taxon>Actinomycetes</taxon>
        <taxon>Mycobacteriales</taxon>
        <taxon>Nocardiaceae</taxon>
        <taxon>Nocardia</taxon>
    </lineage>
</organism>
<keyword evidence="4 5" id="KW-0732">Signal</keyword>
<protein>
    <submittedName>
        <fullName evidence="6">Iron complex transport system substrate-binding protein</fullName>
    </submittedName>
</protein>
<dbReference type="CDD" id="cd01146">
    <property type="entry name" value="FhuD"/>
    <property type="match status" value="1"/>
</dbReference>
<dbReference type="Pfam" id="PF01497">
    <property type="entry name" value="Peripla_BP_2"/>
    <property type="match status" value="1"/>
</dbReference>